<dbReference type="GeneID" id="19960709"/>
<dbReference type="VEuPathDB" id="PlasmoDB:PVVCY_1102140"/>
<protein>
    <submittedName>
        <fullName evidence="2">Pfs77 homologue, putative inner membrane complex protein 1j, putative</fullName>
    </submittedName>
</protein>
<evidence type="ECO:0000256" key="1">
    <source>
        <dbReference type="SAM" id="MobiDB-lite"/>
    </source>
</evidence>
<proteinExistence type="predicted"/>
<sequence length="704" mass="81738">MESKQCKLIFSDCCKGKENLAHNGEDHVVNDNIYNEQNYYGNNQGYIYKGDTNYVYKNSDDCMGYEYGNNQGHIYKGDTNYVYKTSEDCMGHENGKYMDQNNNNYVYKTSEDCMGYEYGNNQGHIYKGDTNYVYKTSEDCMGYEYGNNQGYTYKGDTNYVYKSEEMHAQKNDEIPVINVQGDQPVFNIPVYQDKYIRDKIIETPKYEFQDVVQPKYYRQEANHDVPCVELLFKERNINMPKEKIVENKVEVNVPIGYTPIYSPVWDVREIPRVIPKYEGEQKIIEVEVPQIKYIDKYVEKEIVVDIKEKIIPKVTEIEKQVDIVKYEWKEKYQDVPVCKYVPKIDVELDCPSPLIVPYPEVHFQNTSEIMNPNQKSIDISNEILINNLNSYNTIRNKHVDESIKRSMLEMGRLPNKMINQNNDHIRNFNDKFSELNNINMNKKNKKMWPFCTFNNCINNEPKINGSDDIDPKTGYPVSMPKNFASFFKKDLNSVKSQMMQYKNQNDKKNETSNNIIENSPVSPTIEYIGKIDKPPVDGGKLDSISFKLHAIEVHQFIPVPNLPKPQFLDLVPPEQFENNDISSLHNIFGKTSEDWVDPQITGYIAPMMNDILHGNIQPQTPLFNKLSIGNSPKQNDAPSINAPSSYSQDEENNDRVAKNTNSSIASEHIYTGHNQIIHETNEMNDNKMDYDNYSGHFSDNYNVN</sequence>
<evidence type="ECO:0000313" key="3">
    <source>
        <dbReference type="Proteomes" id="UP000290582"/>
    </source>
</evidence>
<gene>
    <name evidence="2" type="ORF">PVVCY_1102140</name>
</gene>
<feature type="compositionally biased region" description="Polar residues" evidence="1">
    <location>
        <begin position="623"/>
        <end position="647"/>
    </location>
</feature>
<dbReference type="OrthoDB" id="390934at2759"/>
<accession>A0A449BV28</accession>
<evidence type="ECO:0000313" key="2">
    <source>
        <dbReference type="EMBL" id="VEV57330.1"/>
    </source>
</evidence>
<dbReference type="KEGG" id="pvv:PVVCY_1102140"/>
<feature type="region of interest" description="Disordered" evidence="1">
    <location>
        <begin position="623"/>
        <end position="656"/>
    </location>
</feature>
<organism evidence="2 3">
    <name type="scientific">Plasmodium vinckei vinckei</name>
    <dbReference type="NCBI Taxonomy" id="54757"/>
    <lineage>
        <taxon>Eukaryota</taxon>
        <taxon>Sar</taxon>
        <taxon>Alveolata</taxon>
        <taxon>Apicomplexa</taxon>
        <taxon>Aconoidasida</taxon>
        <taxon>Haemosporida</taxon>
        <taxon>Plasmodiidae</taxon>
        <taxon>Plasmodium</taxon>
        <taxon>Plasmodium (Vinckeia)</taxon>
    </lineage>
</organism>
<dbReference type="Proteomes" id="UP000290582">
    <property type="component" value="Chromosome PVVCY_11"/>
</dbReference>
<name>A0A449BV28_PLAVN</name>
<dbReference type="AlphaFoldDB" id="A0A449BV28"/>
<dbReference type="EMBL" id="LR215067">
    <property type="protein sequence ID" value="VEV57330.1"/>
    <property type="molecule type" value="Genomic_DNA"/>
</dbReference>
<reference evidence="2 3" key="1">
    <citation type="submission" date="2019-01" db="EMBL/GenBank/DDBJ databases">
        <authorList>
            <person name="Ramaprasad A."/>
        </authorList>
    </citation>
    <scope>NUCLEOTIDE SEQUENCE [LARGE SCALE GENOMIC DNA]</scope>
</reference>
<dbReference type="RefSeq" id="XP_037490625.1">
    <property type="nucleotide sequence ID" value="XM_037634533.1"/>
</dbReference>
<dbReference type="Pfam" id="PF12314">
    <property type="entry name" value="IMCp"/>
    <property type="match status" value="1"/>
</dbReference>
<dbReference type="InterPro" id="IPR022086">
    <property type="entry name" value="IMCp"/>
</dbReference>